<keyword evidence="3" id="KW-1185">Reference proteome</keyword>
<evidence type="ECO:0000313" key="3">
    <source>
        <dbReference type="Proteomes" id="UP000242032"/>
    </source>
</evidence>
<proteinExistence type="predicted"/>
<evidence type="ECO:0000256" key="1">
    <source>
        <dbReference type="SAM" id="Phobius"/>
    </source>
</evidence>
<protein>
    <submittedName>
        <fullName evidence="2">Uncharacterized protein</fullName>
    </submittedName>
</protein>
<keyword evidence="1" id="KW-0472">Membrane</keyword>
<feature type="transmembrane region" description="Helical" evidence="1">
    <location>
        <begin position="6"/>
        <end position="21"/>
    </location>
</feature>
<sequence>MADIVIALILSAIIVYLINIFKHPKIIYANSVNDNVFIITGCSYISENNEDGTLTTFSPKLNNRLIIDLTKGQPNKDFYISVLDNTLKFHHTVDEIITANKWEALFKISITKEDVCISGMSLKNKHIKCNLHWVIVPGKMANKL</sequence>
<accession>A0A2D1GQN4</accession>
<dbReference type="Proteomes" id="UP000242032">
    <property type="component" value="Segment"/>
</dbReference>
<evidence type="ECO:0000313" key="2">
    <source>
        <dbReference type="EMBL" id="ATN94644.1"/>
    </source>
</evidence>
<reference evidence="2 3" key="1">
    <citation type="journal article" date="2017" name="Viruses">
        <title>Differential Effect of Newly Isolated Phages Belonging to PB1-Like, phiKZ-Like and LUZ24-Like Viruses against Multi-Drug Resistant Pseudomonas aeruginosa under Varying Growth Conditions.</title>
        <authorList>
            <person name="Latz S."/>
            <person name="Kruttgen A."/>
            <person name="Hafner H."/>
            <person name="Buhl E.M."/>
            <person name="Ritter K."/>
            <person name="Horz H.P."/>
        </authorList>
    </citation>
    <scope>NUCLEOTIDE SEQUENCE [LARGE SCALE GENOMIC DNA]</scope>
</reference>
<keyword evidence="1" id="KW-1133">Transmembrane helix</keyword>
<gene>
    <name evidence="2" type="ORF">SL2_067</name>
</gene>
<organism evidence="2 3">
    <name type="scientific">Pseudomonas phage SL2</name>
    <dbReference type="NCBI Taxonomy" id="2041345"/>
    <lineage>
        <taxon>Viruses</taxon>
        <taxon>Duplodnaviria</taxon>
        <taxon>Heunggongvirae</taxon>
        <taxon>Uroviricota</taxon>
        <taxon>Caudoviricetes</taxon>
        <taxon>Chimalliviridae</taxon>
        <taxon>Phikzvirus</taxon>
        <taxon>Phikzvirus SL2</taxon>
    </lineage>
</organism>
<keyword evidence="1" id="KW-0812">Transmembrane</keyword>
<name>A0A2D1GQN4_9CAUD</name>
<dbReference type="EMBL" id="MF805716">
    <property type="protein sequence ID" value="ATN94644.1"/>
    <property type="molecule type" value="Genomic_DNA"/>
</dbReference>